<dbReference type="InterPro" id="IPR037217">
    <property type="entry name" value="Trp/Indoleamine_2_3_dOase-like"/>
</dbReference>
<dbReference type="PANTHER" id="PTHR28657">
    <property type="entry name" value="INDOLEAMINE 2,3-DIOXYGENASE"/>
    <property type="match status" value="1"/>
</dbReference>
<keyword evidence="4" id="KW-0349">Heme</keyword>
<reference evidence="6 7" key="1">
    <citation type="submission" date="2020-07" db="EMBL/GenBank/DDBJ databases">
        <title>Comparative genomics of pyrophilous fungi reveals a link between fire events and developmental genes.</title>
        <authorList>
            <consortium name="DOE Joint Genome Institute"/>
            <person name="Steindorff A.S."/>
            <person name="Carver A."/>
            <person name="Calhoun S."/>
            <person name="Stillman K."/>
            <person name="Liu H."/>
            <person name="Lipzen A."/>
            <person name="Pangilinan J."/>
            <person name="Labutti K."/>
            <person name="Bruns T.D."/>
            <person name="Grigoriev I.V."/>
        </authorList>
    </citation>
    <scope>NUCLEOTIDE SEQUENCE [LARGE SCALE GENOMIC DNA]</scope>
    <source>
        <strain evidence="6 7">CBS 144469</strain>
    </source>
</reference>
<sequence>MDPTLQQQHFLSLPRPDALEGPQGGAPDTSTLAAHDFDVDTRTGFMPPQQPLLRLPEAWNVWEDVLEAAMRGRLQLGGKEGVTEEERRASEVWREGVRNMPILPTTPLKSSELLLRRAHLVLAWLLHFYIHTLPPSHPPTIPAALTLPLLRVSRALRLPPVITYSDDVLYNWRFTKNTPLADGHGNPTLPTVGNIDAGTTFTGTRDEAEFYLTSARMELRGTDALEVMRGIMDEVFVGDAIALSRVTSYLLELASIIEDLGEMLMRVKEVCSPQVFYDEIRPWFRGEDSSAGRWVFEGIERDESLERPRELSGASAGQSALVHALDVFLGVDKYSHGPSGASSSSSTSSSTTTASTSATSNSTSATSTSTQEQPRSSFLKRMQEYMPRHHRAFLNHLANSPRPLREYVLANSTTANPTASSEEDMARGEKLLEAYNAAVQALKVFRDKHMIIVALYIVGPARRAAAAKAATSAFVPPATPSATSSATPLTATPPASTPSGAPSAGATETHGEKKHGKEMRVETRGEARGEAEEEGREVLKGTGGTDLVRFLKSVRDQTRGALIPLPEA</sequence>
<dbReference type="GO" id="GO:0020037">
    <property type="term" value="F:heme binding"/>
    <property type="evidence" value="ECO:0007669"/>
    <property type="project" value="InterPro"/>
</dbReference>
<comment type="caution">
    <text evidence="6">The sequence shown here is derived from an EMBL/GenBank/DDBJ whole genome shotgun (WGS) entry which is preliminary data.</text>
</comment>
<feature type="region of interest" description="Disordered" evidence="5">
    <location>
        <begin position="472"/>
        <end position="541"/>
    </location>
</feature>
<keyword evidence="6" id="KW-0223">Dioxygenase</keyword>
<evidence type="ECO:0000256" key="5">
    <source>
        <dbReference type="SAM" id="MobiDB-lite"/>
    </source>
</evidence>
<evidence type="ECO:0000256" key="4">
    <source>
        <dbReference type="PIRSR" id="PIRSR600898-1"/>
    </source>
</evidence>
<dbReference type="GO" id="GO:0005737">
    <property type="term" value="C:cytoplasm"/>
    <property type="evidence" value="ECO:0007669"/>
    <property type="project" value="TreeGrafter"/>
</dbReference>
<dbReference type="EMBL" id="JACGCI010000002">
    <property type="protein sequence ID" value="KAF6765826.1"/>
    <property type="molecule type" value="Genomic_DNA"/>
</dbReference>
<gene>
    <name evidence="6" type="ORF">DFP72DRAFT_839643</name>
</gene>
<protein>
    <submittedName>
        <fullName evidence="6">Tryptophan 2,3-dioxygenase</fullName>
    </submittedName>
</protein>
<feature type="compositionally biased region" description="Basic and acidic residues" evidence="5">
    <location>
        <begin position="518"/>
        <end position="530"/>
    </location>
</feature>
<dbReference type="GO" id="GO:0019441">
    <property type="term" value="P:L-tryptophan catabolic process to kynurenine"/>
    <property type="evidence" value="ECO:0007669"/>
    <property type="project" value="InterPro"/>
</dbReference>
<organism evidence="6 7">
    <name type="scientific">Ephemerocybe angulata</name>
    <dbReference type="NCBI Taxonomy" id="980116"/>
    <lineage>
        <taxon>Eukaryota</taxon>
        <taxon>Fungi</taxon>
        <taxon>Dikarya</taxon>
        <taxon>Basidiomycota</taxon>
        <taxon>Agaricomycotina</taxon>
        <taxon>Agaricomycetes</taxon>
        <taxon>Agaricomycetidae</taxon>
        <taxon>Agaricales</taxon>
        <taxon>Agaricineae</taxon>
        <taxon>Psathyrellaceae</taxon>
        <taxon>Ephemerocybe</taxon>
    </lineage>
</organism>
<dbReference type="GO" id="GO:0034354">
    <property type="term" value="P:'de novo' NAD+ biosynthetic process from L-tryptophan"/>
    <property type="evidence" value="ECO:0007669"/>
    <property type="project" value="TreeGrafter"/>
</dbReference>
<feature type="compositionally biased region" description="Polar residues" evidence="5">
    <location>
        <begin position="1"/>
        <end position="10"/>
    </location>
</feature>
<dbReference type="AlphaFoldDB" id="A0A8H6IKR4"/>
<comment type="similarity">
    <text evidence="1">Belongs to the indoleamine 2,3-dioxygenase family.</text>
</comment>
<dbReference type="SUPFAM" id="SSF140959">
    <property type="entry name" value="Indolic compounds 2,3-dioxygenase-like"/>
    <property type="match status" value="1"/>
</dbReference>
<dbReference type="OrthoDB" id="540174at2759"/>
<dbReference type="GO" id="GO:0033754">
    <property type="term" value="F:indoleamine 2,3-dioxygenase activity"/>
    <property type="evidence" value="ECO:0007669"/>
    <property type="project" value="TreeGrafter"/>
</dbReference>
<dbReference type="PANTHER" id="PTHR28657:SF5">
    <property type="entry name" value="INDOLEAMINE 2,3-DIOXYGENASE"/>
    <property type="match status" value="1"/>
</dbReference>
<dbReference type="Gene3D" id="1.20.58.480">
    <property type="match status" value="1"/>
</dbReference>
<evidence type="ECO:0000256" key="2">
    <source>
        <dbReference type="ARBA" id="ARBA00022723"/>
    </source>
</evidence>
<evidence type="ECO:0000313" key="7">
    <source>
        <dbReference type="Proteomes" id="UP000521943"/>
    </source>
</evidence>
<proteinExistence type="inferred from homology"/>
<keyword evidence="3 4" id="KW-0408">Iron</keyword>
<keyword evidence="6" id="KW-0560">Oxidoreductase</keyword>
<dbReference type="InterPro" id="IPR000898">
    <property type="entry name" value="Indolamine_dOase"/>
</dbReference>
<feature type="binding site" description="proximal binding residue" evidence="4">
    <location>
        <position position="449"/>
    </location>
    <ligand>
        <name>heme b</name>
        <dbReference type="ChEBI" id="CHEBI:60344"/>
    </ligand>
    <ligandPart>
        <name>Fe</name>
        <dbReference type="ChEBI" id="CHEBI:18248"/>
    </ligandPart>
</feature>
<dbReference type="Pfam" id="PF01231">
    <property type="entry name" value="IDO"/>
    <property type="match status" value="1"/>
</dbReference>
<evidence type="ECO:0000256" key="3">
    <source>
        <dbReference type="ARBA" id="ARBA00023004"/>
    </source>
</evidence>
<accession>A0A8H6IKR4</accession>
<name>A0A8H6IKR4_9AGAR</name>
<keyword evidence="2 4" id="KW-0479">Metal-binding</keyword>
<feature type="region of interest" description="Disordered" evidence="5">
    <location>
        <begin position="338"/>
        <end position="376"/>
    </location>
</feature>
<dbReference type="GO" id="GO:0046872">
    <property type="term" value="F:metal ion binding"/>
    <property type="evidence" value="ECO:0007669"/>
    <property type="project" value="UniProtKB-KW"/>
</dbReference>
<keyword evidence="7" id="KW-1185">Reference proteome</keyword>
<feature type="compositionally biased region" description="Low complexity" evidence="5">
    <location>
        <begin position="341"/>
        <end position="370"/>
    </location>
</feature>
<feature type="region of interest" description="Disordered" evidence="5">
    <location>
        <begin position="1"/>
        <end position="32"/>
    </location>
</feature>
<dbReference type="Proteomes" id="UP000521943">
    <property type="component" value="Unassembled WGS sequence"/>
</dbReference>
<evidence type="ECO:0000256" key="1">
    <source>
        <dbReference type="ARBA" id="ARBA00007119"/>
    </source>
</evidence>
<evidence type="ECO:0000313" key="6">
    <source>
        <dbReference type="EMBL" id="KAF6765826.1"/>
    </source>
</evidence>
<feature type="compositionally biased region" description="Low complexity" evidence="5">
    <location>
        <begin position="472"/>
        <end position="507"/>
    </location>
</feature>